<dbReference type="InterPro" id="IPR056841">
    <property type="entry name" value="TNRC18_BAHCC1-like_SH3"/>
</dbReference>
<dbReference type="GO" id="GO:0003682">
    <property type="term" value="F:chromatin binding"/>
    <property type="evidence" value="ECO:0007669"/>
    <property type="project" value="InterPro"/>
</dbReference>
<feature type="compositionally biased region" description="Basic residues" evidence="1">
    <location>
        <begin position="568"/>
        <end position="581"/>
    </location>
</feature>
<feature type="region of interest" description="Disordered" evidence="1">
    <location>
        <begin position="473"/>
        <end position="495"/>
    </location>
</feature>
<feature type="region of interest" description="Disordered" evidence="1">
    <location>
        <begin position="1502"/>
        <end position="1535"/>
    </location>
</feature>
<feature type="region of interest" description="Disordered" evidence="1">
    <location>
        <begin position="672"/>
        <end position="760"/>
    </location>
</feature>
<feature type="compositionally biased region" description="Basic residues" evidence="1">
    <location>
        <begin position="904"/>
        <end position="913"/>
    </location>
</feature>
<protein>
    <recommendedName>
        <fullName evidence="2">BAH domain-containing protein</fullName>
    </recommendedName>
</protein>
<feature type="compositionally biased region" description="Basic and acidic residues" evidence="1">
    <location>
        <begin position="548"/>
        <end position="565"/>
    </location>
</feature>
<reference evidence="3" key="1">
    <citation type="submission" date="2023-06" db="EMBL/GenBank/DDBJ databases">
        <title>Reference genome for the Northern bat (Eptesicus nilssonii), a most northern bat species.</title>
        <authorList>
            <person name="Laine V.N."/>
            <person name="Pulliainen A.T."/>
            <person name="Lilley T.M."/>
        </authorList>
    </citation>
    <scope>NUCLEOTIDE SEQUENCE</scope>
    <source>
        <strain evidence="3">BLF_Eptnil</strain>
        <tissue evidence="3">Kidney</tissue>
    </source>
</reference>
<dbReference type="SMART" id="SM00439">
    <property type="entry name" value="BAH"/>
    <property type="match status" value="1"/>
</dbReference>
<feature type="region of interest" description="Disordered" evidence="1">
    <location>
        <begin position="1126"/>
        <end position="1168"/>
    </location>
</feature>
<dbReference type="Gene3D" id="2.30.30.140">
    <property type="match status" value="1"/>
</dbReference>
<evidence type="ECO:0000313" key="4">
    <source>
        <dbReference type="Proteomes" id="UP001177744"/>
    </source>
</evidence>
<dbReference type="PANTHER" id="PTHR12505">
    <property type="entry name" value="PHD FINGER TRANSCRIPTION FACTOR"/>
    <property type="match status" value="1"/>
</dbReference>
<feature type="compositionally biased region" description="Acidic residues" evidence="1">
    <location>
        <begin position="1441"/>
        <end position="1452"/>
    </location>
</feature>
<feature type="compositionally biased region" description="Pro residues" evidence="1">
    <location>
        <begin position="211"/>
        <end position="224"/>
    </location>
</feature>
<feature type="domain" description="BAH" evidence="2">
    <location>
        <begin position="1580"/>
        <end position="1700"/>
    </location>
</feature>
<dbReference type="InterPro" id="IPR001025">
    <property type="entry name" value="BAH_dom"/>
</dbReference>
<feature type="compositionally biased region" description="Basic and acidic residues" evidence="1">
    <location>
        <begin position="65"/>
        <end position="83"/>
    </location>
</feature>
<evidence type="ECO:0000259" key="2">
    <source>
        <dbReference type="PROSITE" id="PS51038"/>
    </source>
</evidence>
<keyword evidence="4" id="KW-1185">Reference proteome</keyword>
<dbReference type="Proteomes" id="UP001177744">
    <property type="component" value="Unassembled WGS sequence"/>
</dbReference>
<accession>A0AA40LGG9</accession>
<evidence type="ECO:0000313" key="3">
    <source>
        <dbReference type="EMBL" id="KAK1330733.1"/>
    </source>
</evidence>
<feature type="region of interest" description="Disordered" evidence="1">
    <location>
        <begin position="548"/>
        <end position="592"/>
    </location>
</feature>
<name>A0AA40LGG9_CNENI</name>
<dbReference type="InterPro" id="IPR048924">
    <property type="entry name" value="BAHCC1-like_Tudor"/>
</dbReference>
<dbReference type="Gene3D" id="2.30.30.490">
    <property type="match status" value="1"/>
</dbReference>
<dbReference type="Pfam" id="PF24912">
    <property type="entry name" value="SH3_TNRC18"/>
    <property type="match status" value="1"/>
</dbReference>
<feature type="compositionally biased region" description="Pro residues" evidence="1">
    <location>
        <begin position="405"/>
        <end position="421"/>
    </location>
</feature>
<feature type="region of interest" description="Disordered" evidence="1">
    <location>
        <begin position="1387"/>
        <end position="1452"/>
    </location>
</feature>
<sequence length="1706" mass="181231">MDQASLWPPMYGGRGPASHMQHPGQLPMYSRSQFLRQQELYALQHPPQHPAQHQQPPPRAAQFQRKPEDHSLELEEPAPEKALKSTHKPVALTPTAKGAPSPATAGSAKLPPCCHSPTSKPPASCPPPLPPPGAPCTLSACPGGSPRPGSRLPGMEDRSGEGRQAGANLSTSEPDLPPGHTCPAASSGFSLPRRVHSSDLSDPKTMQSPAPRAPPEPLRMPAPGEPSCRSPQSLEEPGLPLGAREDPQDLAAVPHPAERGPPGKAVDPSPLEGLQELRCMALLQGGGPEATGPANSTQGGAHGEGTTGEGSEEGAPGPSRGAGPPAPERQAGSPRAPDQDERDAWQAPGEAGPEEALFEEDRLEEGEEEGDWGATPDHSHLPRVLLGLDALVAATIDLGDLPGIGPQPPAAPSPAPLPPSSGIPGLALLGELADLDLQPPRSEPALPEEEAVLTFNLQRLATLASAWSLLEAAGRGSPRPSAPPPATDPRGVPTLTPRMQILQRKDTWTPKAKPVCPLKAAIDRLDTQEVELRVQLAELQRRYKEKQRELARLQRRRDHERDESSRSPARRGPGRPRKRKYSSLLPALRPGGQLPRADVKKVKAVRSSLSLLCAELRGEEEPAKKRSRLEKGVYLGLQPGSADKVRCAKSRGQGELAATVARKVAQLKPKVKSKGLPAGLGPFPGGRVRKKLSRAQSTKVSAAARHPAPGGPEGAGETPRFPAPPAGATEHEAGSGSDIESCEGFLGTEVPPKEPGPALHAGATVAVLGPSPSSVVKMEANQKAKKKKERQGLLGACRLSSPESEVKIKRRTAKAAVGTALERAPGRRPPGAPGKKKARATPSRDALFGPTRAFPCPEGGPLASERLKRATRKSTMLQPGLRQRRNGALPLALSPRNAKAVLGKGRKASRRTSKAVGKQGKGHAVSRLLHSFSVDEDFEFADSSSFSEDEDEEEASGPLSAEQSAAWRAPAPSTRRTCRTGCPVLIPKEDSLLYAGSVRSLQPPDIYSIVIEGERGNRQRIYSLEQLLQEAVLDVRPQSSRFLPPGTRVCAYWSQKSRCLYPGNVVRGNSSAEEEEDRDSVVVEFDDGDTGHIAVSNIRLLPPDFKIQCTEPSPALLVSSGCRRTKKASCEAPPPSEPAAPSLSPKAHEGPEASKAPGRKSVSKDRAGKAELLTSGAKAPTGPPDHFLGRRASPLLSWSTVAQTKRKAVATAGGKGPGLLQNLFQISGSAKRLRAREALFPVHSVAAPVFGNGFRADSFSSLASSYAPFVGGAGPGLPGGAHRLLRAKRAERGEAEKGGRRRAGGEFLVKLDHEGVTSPKNKNCRAVLVGDKDLGPKLGRPLPGAGYAHSALAGKDRKGRAPVPPLPMGLALRKFAGQTEYPLPCDSDCHSSYSDEDEDGPGLAPGVPSRFLARLSVSSSSSGSSTSSSSGSLSTSSLCSSDDEGSSFSSDDEDPALLLQTCLTHPVPALLAQPEALRSKGGGPHAHAQRCFLSRAAVAGGGAGPSGGKSKLKRKEPLSFSKAKEGSRRQRLPSVENRPKISAFLPARQLWKWSGSPTQRRGMKGKARKLFYKAIVRGKETLRVGDCAVFLSAGRPNLPYIGRIESLWESWGSNMVVKVKWFYHPEETKLGKRHRDGKNALYQSCHEDENDVQTISHKCQVVGREQYEQMTRSRKCQDRRDLYYLAGTYDPATGRLVTAEGVPILC</sequence>
<dbReference type="CDD" id="cd04714">
    <property type="entry name" value="BAH_BAHCC1"/>
    <property type="match status" value="1"/>
</dbReference>
<evidence type="ECO:0000256" key="1">
    <source>
        <dbReference type="SAM" id="MobiDB-lite"/>
    </source>
</evidence>
<feature type="region of interest" description="Disordered" evidence="1">
    <location>
        <begin position="398"/>
        <end position="427"/>
    </location>
</feature>
<feature type="region of interest" description="Disordered" evidence="1">
    <location>
        <begin position="776"/>
        <end position="922"/>
    </location>
</feature>
<dbReference type="EMBL" id="JAULJE010000020">
    <property type="protein sequence ID" value="KAK1330733.1"/>
    <property type="molecule type" value="Genomic_DNA"/>
</dbReference>
<feature type="compositionally biased region" description="Pro residues" evidence="1">
    <location>
        <begin position="119"/>
        <end position="134"/>
    </location>
</feature>
<proteinExistence type="predicted"/>
<feature type="compositionally biased region" description="Low complexity" evidence="1">
    <location>
        <begin position="1415"/>
        <end position="1440"/>
    </location>
</feature>
<feature type="region of interest" description="Disordered" evidence="1">
    <location>
        <begin position="1"/>
        <end position="380"/>
    </location>
</feature>
<dbReference type="Pfam" id="PF21744">
    <property type="entry name" value="BAHCC1-like_Tudor"/>
    <property type="match status" value="1"/>
</dbReference>
<dbReference type="InterPro" id="IPR043151">
    <property type="entry name" value="BAH_sf"/>
</dbReference>
<dbReference type="PANTHER" id="PTHR12505:SF22">
    <property type="entry name" value="BAH AND COILED-COIL DOMAIN-CONTAINING PROTEIN 1"/>
    <property type="match status" value="1"/>
</dbReference>
<organism evidence="3 4">
    <name type="scientific">Cnephaeus nilssonii</name>
    <name type="common">Northern bat</name>
    <name type="synonym">Eptesicus nilssonii</name>
    <dbReference type="NCBI Taxonomy" id="3371016"/>
    <lineage>
        <taxon>Eukaryota</taxon>
        <taxon>Metazoa</taxon>
        <taxon>Chordata</taxon>
        <taxon>Craniata</taxon>
        <taxon>Vertebrata</taxon>
        <taxon>Euteleostomi</taxon>
        <taxon>Mammalia</taxon>
        <taxon>Eutheria</taxon>
        <taxon>Laurasiatheria</taxon>
        <taxon>Chiroptera</taxon>
        <taxon>Yangochiroptera</taxon>
        <taxon>Vespertilionidae</taxon>
        <taxon>Cnephaeus</taxon>
    </lineage>
</organism>
<feature type="region of interest" description="Disordered" evidence="1">
    <location>
        <begin position="943"/>
        <end position="974"/>
    </location>
</feature>
<feature type="compositionally biased region" description="Low complexity" evidence="1">
    <location>
        <begin position="313"/>
        <end position="323"/>
    </location>
</feature>
<feature type="compositionally biased region" description="Low complexity" evidence="1">
    <location>
        <begin position="44"/>
        <end position="54"/>
    </location>
</feature>
<dbReference type="CDD" id="cd20470">
    <property type="entry name" value="Tudor_BAHCC1"/>
    <property type="match status" value="1"/>
</dbReference>
<comment type="caution">
    <text evidence="3">The sequence shown here is derived from an EMBL/GenBank/DDBJ whole genome shotgun (WGS) entry which is preliminary data.</text>
</comment>
<dbReference type="InterPro" id="IPR052429">
    <property type="entry name" value="BAH_domain_protein"/>
</dbReference>
<dbReference type="InterPro" id="IPR047411">
    <property type="entry name" value="Tudor_BAHCC1"/>
</dbReference>
<dbReference type="Pfam" id="PF01426">
    <property type="entry name" value="BAH"/>
    <property type="match status" value="1"/>
</dbReference>
<feature type="compositionally biased region" description="Low complexity" evidence="1">
    <location>
        <begin position="135"/>
        <end position="153"/>
    </location>
</feature>
<dbReference type="PROSITE" id="PS51038">
    <property type="entry name" value="BAH"/>
    <property type="match status" value="1"/>
</dbReference>
<gene>
    <name evidence="3" type="ORF">QTO34_008671</name>
</gene>
<feature type="compositionally biased region" description="Acidic residues" evidence="1">
    <location>
        <begin position="352"/>
        <end position="371"/>
    </location>
</feature>